<dbReference type="EC" id="2.4.1.25" evidence="3 9"/>
<evidence type="ECO:0000313" key="11">
    <source>
        <dbReference type="Proteomes" id="UP001489004"/>
    </source>
</evidence>
<evidence type="ECO:0000256" key="6">
    <source>
        <dbReference type="ARBA" id="ARBA00023277"/>
    </source>
</evidence>
<dbReference type="NCBIfam" id="NF011080">
    <property type="entry name" value="PRK14508.1-3"/>
    <property type="match status" value="1"/>
</dbReference>
<name>A0AAW1QRE9_9CHLO</name>
<evidence type="ECO:0000256" key="2">
    <source>
        <dbReference type="ARBA" id="ARBA00005684"/>
    </source>
</evidence>
<keyword evidence="4 9" id="KW-0328">Glycosyltransferase</keyword>
<comment type="similarity">
    <text evidence="2 9">Belongs to the disproportionating enzyme family.</text>
</comment>
<keyword evidence="5 9" id="KW-0808">Transferase</keyword>
<keyword evidence="6 9" id="KW-0119">Carbohydrate metabolism</keyword>
<evidence type="ECO:0000256" key="4">
    <source>
        <dbReference type="ARBA" id="ARBA00022676"/>
    </source>
</evidence>
<proteinExistence type="inferred from homology"/>
<dbReference type="GO" id="GO:0004134">
    <property type="term" value="F:4-alpha-glucanotransferase activity"/>
    <property type="evidence" value="ECO:0007669"/>
    <property type="project" value="UniProtKB-EC"/>
</dbReference>
<organism evidence="10 11">
    <name type="scientific">[Myrmecia] bisecta</name>
    <dbReference type="NCBI Taxonomy" id="41462"/>
    <lineage>
        <taxon>Eukaryota</taxon>
        <taxon>Viridiplantae</taxon>
        <taxon>Chlorophyta</taxon>
        <taxon>core chlorophytes</taxon>
        <taxon>Trebouxiophyceae</taxon>
        <taxon>Trebouxiales</taxon>
        <taxon>Trebouxiaceae</taxon>
        <taxon>Myrmecia</taxon>
    </lineage>
</organism>
<dbReference type="AlphaFoldDB" id="A0AAW1QRE9"/>
<dbReference type="SUPFAM" id="SSF51445">
    <property type="entry name" value="(Trans)glycosidases"/>
    <property type="match status" value="1"/>
</dbReference>
<comment type="catalytic activity">
    <reaction evidence="1 9">
        <text>Transfers a segment of a (1-&gt;4)-alpha-D-glucan to a new position in an acceptor, which may be glucose or a (1-&gt;4)-alpha-D-glucan.</text>
        <dbReference type="EC" id="2.4.1.25"/>
    </reaction>
</comment>
<dbReference type="Proteomes" id="UP001489004">
    <property type="component" value="Unassembled WGS sequence"/>
</dbReference>
<dbReference type="GO" id="GO:0005975">
    <property type="term" value="P:carbohydrate metabolic process"/>
    <property type="evidence" value="ECO:0007669"/>
    <property type="project" value="InterPro"/>
</dbReference>
<reference evidence="10 11" key="1">
    <citation type="journal article" date="2024" name="Nat. Commun.">
        <title>Phylogenomics reveals the evolutionary origins of lichenization in chlorophyte algae.</title>
        <authorList>
            <person name="Puginier C."/>
            <person name="Libourel C."/>
            <person name="Otte J."/>
            <person name="Skaloud P."/>
            <person name="Haon M."/>
            <person name="Grisel S."/>
            <person name="Petersen M."/>
            <person name="Berrin J.G."/>
            <person name="Delaux P.M."/>
            <person name="Dal Grande F."/>
            <person name="Keller J."/>
        </authorList>
    </citation>
    <scope>NUCLEOTIDE SEQUENCE [LARGE SCALE GENOMIC DNA]</scope>
    <source>
        <strain evidence="10 11">SAG 2043</strain>
    </source>
</reference>
<dbReference type="NCBIfam" id="TIGR00217">
    <property type="entry name" value="malQ"/>
    <property type="match status" value="1"/>
</dbReference>
<protein>
    <recommendedName>
        <fullName evidence="3 9">4-alpha-glucanotransferase</fullName>
        <ecNumber evidence="3 9">2.4.1.25</ecNumber>
    </recommendedName>
    <alternativeName>
        <fullName evidence="7 9">Amylomaltase</fullName>
    </alternativeName>
    <alternativeName>
        <fullName evidence="8 9">Disproportionating enzyme</fullName>
    </alternativeName>
</protein>
<evidence type="ECO:0000256" key="3">
    <source>
        <dbReference type="ARBA" id="ARBA00012560"/>
    </source>
</evidence>
<evidence type="ECO:0000256" key="7">
    <source>
        <dbReference type="ARBA" id="ARBA00031423"/>
    </source>
</evidence>
<keyword evidence="11" id="KW-1185">Reference proteome</keyword>
<accession>A0AAW1QRE9</accession>
<sequence length="546" mass="60627">MATPSLKRTLSYNSMVTGEDLDEEYGANTQGPAKNRRAGVILHPTSLPGPYGSGEIGREAYNFVDWLASAGMQIWQVLPLVPPETEYWSPYSGLDALCGSDLLIDLDELIAEGLLDASDCPPVVPVAAAKFDEVAAVKQPLLDKAADRLLNESRFGQLRGEMDGFRGQTPWVEDSALFYCLAQLHEGTKHMAWWTWPEPLRFREDKAIADARAQYKVGIERFIAKQFIFDRQWKAVKAYANSKGVRIMGDMPIYVGGQSADVWAYPELFALTESGAPAIVSGVPPDAFSETGQLWGSPLFDWKAQKKAQYKWWVQRLGRAFQLYDETRIDHFRGFAGYWAVDADAETAMDGVWKKGPGTDLFDELREKLGDVPIVAEDLGVITPDVVALREAIGAPGMVVLQFAWGGAPDNPHLPHNHYQNSVCYPGTHDNETAVGWFQDSAPKQDKVLIQRYMNSDGADIAWDFILECMKSVSQTSIFLMQDVLRLDNSARMNFPGTTGGNWAWRIGEAGIWAKLEKEAKDLRALAAITDRLPPKTDHDTAELSS</sequence>
<comment type="caution">
    <text evidence="10">The sequence shown here is derived from an EMBL/GenBank/DDBJ whole genome shotgun (WGS) entry which is preliminary data.</text>
</comment>
<dbReference type="EMBL" id="JALJOR010000002">
    <property type="protein sequence ID" value="KAK9824025.1"/>
    <property type="molecule type" value="Genomic_DNA"/>
</dbReference>
<evidence type="ECO:0000256" key="5">
    <source>
        <dbReference type="ARBA" id="ARBA00022679"/>
    </source>
</evidence>
<evidence type="ECO:0000313" key="10">
    <source>
        <dbReference type="EMBL" id="KAK9824025.1"/>
    </source>
</evidence>
<dbReference type="Pfam" id="PF02446">
    <property type="entry name" value="Glyco_hydro_77"/>
    <property type="match status" value="1"/>
</dbReference>
<gene>
    <name evidence="10" type="ORF">WJX72_007052</name>
</gene>
<evidence type="ECO:0000256" key="9">
    <source>
        <dbReference type="RuleBase" id="RU361207"/>
    </source>
</evidence>
<dbReference type="InterPro" id="IPR017853">
    <property type="entry name" value="GH"/>
</dbReference>
<dbReference type="PANTHER" id="PTHR32438:SF5">
    <property type="entry name" value="4-ALPHA-GLUCANOTRANSFERASE DPE1, CHLOROPLASTIC_AMYLOPLASTIC"/>
    <property type="match status" value="1"/>
</dbReference>
<evidence type="ECO:0000256" key="8">
    <source>
        <dbReference type="ARBA" id="ARBA00031501"/>
    </source>
</evidence>
<dbReference type="Gene3D" id="3.20.20.80">
    <property type="entry name" value="Glycosidases"/>
    <property type="match status" value="1"/>
</dbReference>
<dbReference type="PANTHER" id="PTHR32438">
    <property type="entry name" value="4-ALPHA-GLUCANOTRANSFERASE DPE1, CHLOROPLASTIC/AMYLOPLASTIC"/>
    <property type="match status" value="1"/>
</dbReference>
<dbReference type="InterPro" id="IPR003385">
    <property type="entry name" value="Glyco_hydro_77"/>
</dbReference>
<evidence type="ECO:0000256" key="1">
    <source>
        <dbReference type="ARBA" id="ARBA00000439"/>
    </source>
</evidence>